<dbReference type="Proteomes" id="UP000053097">
    <property type="component" value="Unassembled WGS sequence"/>
</dbReference>
<accession>A0A026WMM5</accession>
<organism evidence="1 2">
    <name type="scientific">Ooceraea biroi</name>
    <name type="common">Clonal raider ant</name>
    <name type="synonym">Cerapachys biroi</name>
    <dbReference type="NCBI Taxonomy" id="2015173"/>
    <lineage>
        <taxon>Eukaryota</taxon>
        <taxon>Metazoa</taxon>
        <taxon>Ecdysozoa</taxon>
        <taxon>Arthropoda</taxon>
        <taxon>Hexapoda</taxon>
        <taxon>Insecta</taxon>
        <taxon>Pterygota</taxon>
        <taxon>Neoptera</taxon>
        <taxon>Endopterygota</taxon>
        <taxon>Hymenoptera</taxon>
        <taxon>Apocrita</taxon>
        <taxon>Aculeata</taxon>
        <taxon>Formicoidea</taxon>
        <taxon>Formicidae</taxon>
        <taxon>Dorylinae</taxon>
        <taxon>Ooceraea</taxon>
    </lineage>
</organism>
<name>A0A026WMM5_OOCBI</name>
<evidence type="ECO:0000313" key="1">
    <source>
        <dbReference type="EMBL" id="EZA57327.1"/>
    </source>
</evidence>
<gene>
    <name evidence="1" type="ORF">X777_02578</name>
</gene>
<dbReference type="AlphaFoldDB" id="A0A026WMM5"/>
<proteinExistence type="predicted"/>
<reference evidence="1 2" key="1">
    <citation type="journal article" date="2014" name="Curr. Biol.">
        <title>The genome of the clonal raider ant Cerapachys biroi.</title>
        <authorList>
            <person name="Oxley P.R."/>
            <person name="Ji L."/>
            <person name="Fetter-Pruneda I."/>
            <person name="McKenzie S.K."/>
            <person name="Li C."/>
            <person name="Hu H."/>
            <person name="Zhang G."/>
            <person name="Kronauer D.J."/>
        </authorList>
    </citation>
    <scope>NUCLEOTIDE SEQUENCE [LARGE SCALE GENOMIC DNA]</scope>
</reference>
<evidence type="ECO:0000313" key="2">
    <source>
        <dbReference type="Proteomes" id="UP000053097"/>
    </source>
</evidence>
<protein>
    <submittedName>
        <fullName evidence="1">Uncharacterized protein</fullName>
    </submittedName>
</protein>
<feature type="non-terminal residue" evidence="1">
    <location>
        <position position="110"/>
    </location>
</feature>
<sequence>LLDDLQIRHVVLRSSIEEVVYPLDLCRVLGDDQLTDFLVRSVINAGVHYAAIVHRLMHRQGVLLLHDGHLHVRVSHHYFASSGASDDATADDHQVERAALILAENKISFV</sequence>
<keyword evidence="2" id="KW-1185">Reference proteome</keyword>
<feature type="non-terminal residue" evidence="1">
    <location>
        <position position="1"/>
    </location>
</feature>
<dbReference type="EMBL" id="KK107151">
    <property type="protein sequence ID" value="EZA57327.1"/>
    <property type="molecule type" value="Genomic_DNA"/>
</dbReference>